<gene>
    <name evidence="2" type="ORF">QO231_02200</name>
</gene>
<feature type="chain" id="PRO_5046079327" evidence="1">
    <location>
        <begin position="22"/>
        <end position="137"/>
    </location>
</feature>
<evidence type="ECO:0000313" key="3">
    <source>
        <dbReference type="Proteomes" id="UP001255416"/>
    </source>
</evidence>
<dbReference type="InterPro" id="IPR020349">
    <property type="entry name" value="Uncharacterised_14.7kDa"/>
</dbReference>
<accession>A0ABU3V922</accession>
<evidence type="ECO:0000313" key="2">
    <source>
        <dbReference type="EMBL" id="MDU9002661.1"/>
    </source>
</evidence>
<name>A0ABU3V922_9RHOB</name>
<dbReference type="EMBL" id="JASMWN010000001">
    <property type="protein sequence ID" value="MDU9002661.1"/>
    <property type="molecule type" value="Genomic_DNA"/>
</dbReference>
<comment type="caution">
    <text evidence="2">The sequence shown here is derived from an EMBL/GenBank/DDBJ whole genome shotgun (WGS) entry which is preliminary data.</text>
</comment>
<evidence type="ECO:0000256" key="1">
    <source>
        <dbReference type="SAM" id="SignalP"/>
    </source>
</evidence>
<protein>
    <submittedName>
        <fullName evidence="2">DUF5333 domain-containing protein</fullName>
    </submittedName>
</protein>
<dbReference type="Pfam" id="PF17267">
    <property type="entry name" value="DUF5333"/>
    <property type="match status" value="1"/>
</dbReference>
<feature type="signal peptide" evidence="1">
    <location>
        <begin position="1"/>
        <end position="21"/>
    </location>
</feature>
<dbReference type="Proteomes" id="UP001255416">
    <property type="component" value="Unassembled WGS sequence"/>
</dbReference>
<organism evidence="2 3">
    <name type="scientific">Sedimentitalea todarodis</name>
    <dbReference type="NCBI Taxonomy" id="1631240"/>
    <lineage>
        <taxon>Bacteria</taxon>
        <taxon>Pseudomonadati</taxon>
        <taxon>Pseudomonadota</taxon>
        <taxon>Alphaproteobacteria</taxon>
        <taxon>Rhodobacterales</taxon>
        <taxon>Paracoccaceae</taxon>
        <taxon>Sedimentitalea</taxon>
    </lineage>
</organism>
<reference evidence="3" key="1">
    <citation type="submission" date="2023-05" db="EMBL/GenBank/DDBJ databases">
        <title>Sedimentitalea sp. nov. JM2-8.</title>
        <authorList>
            <person name="Huang J."/>
        </authorList>
    </citation>
    <scope>NUCLEOTIDE SEQUENCE [LARGE SCALE GENOMIC DNA]</scope>
    <source>
        <strain evidence="3">KHS03</strain>
    </source>
</reference>
<dbReference type="RefSeq" id="WP_316772781.1">
    <property type="nucleotide sequence ID" value="NZ_JASMWN010000001.1"/>
</dbReference>
<proteinExistence type="predicted"/>
<sequence>MNRLKSCALALAVCAAAPAVAANSKPPLSDVPEIEGTLFVVAVASEVGRKCDTLAGRRLKGYNMLFQLRRRANQLGYTDAEIRAYVESDREKDRMRAKGEKYLESRGVDVDKPETFCAFGRAEIAKSSAIGALLKAR</sequence>
<keyword evidence="3" id="KW-1185">Reference proteome</keyword>
<keyword evidence="1" id="KW-0732">Signal</keyword>